<dbReference type="AlphaFoldDB" id="A0A397VRR1"/>
<reference evidence="1 2" key="1">
    <citation type="submission" date="2018-06" db="EMBL/GenBank/DDBJ databases">
        <title>Comparative genomics reveals the genomic features of Rhizophagus irregularis, R. cerebriforme, R. diaphanum and Gigaspora rosea, and their symbiotic lifestyle signature.</title>
        <authorList>
            <person name="Morin E."/>
            <person name="San Clemente H."/>
            <person name="Chen E.C.H."/>
            <person name="De La Providencia I."/>
            <person name="Hainaut M."/>
            <person name="Kuo A."/>
            <person name="Kohler A."/>
            <person name="Murat C."/>
            <person name="Tang N."/>
            <person name="Roy S."/>
            <person name="Loubradou J."/>
            <person name="Henrissat B."/>
            <person name="Grigoriev I.V."/>
            <person name="Corradi N."/>
            <person name="Roux C."/>
            <person name="Martin F.M."/>
        </authorList>
    </citation>
    <scope>NUCLEOTIDE SEQUENCE [LARGE SCALE GENOMIC DNA]</scope>
    <source>
        <strain evidence="1 2">DAOM 194757</strain>
    </source>
</reference>
<dbReference type="InterPro" id="IPR009003">
    <property type="entry name" value="Peptidase_S1_PA"/>
</dbReference>
<dbReference type="SUPFAM" id="SSF50494">
    <property type="entry name" value="Trypsin-like serine proteases"/>
    <property type="match status" value="1"/>
</dbReference>
<accession>A0A397VRR1</accession>
<organism evidence="1 2">
    <name type="scientific">Gigaspora rosea</name>
    <dbReference type="NCBI Taxonomy" id="44941"/>
    <lineage>
        <taxon>Eukaryota</taxon>
        <taxon>Fungi</taxon>
        <taxon>Fungi incertae sedis</taxon>
        <taxon>Mucoromycota</taxon>
        <taxon>Glomeromycotina</taxon>
        <taxon>Glomeromycetes</taxon>
        <taxon>Diversisporales</taxon>
        <taxon>Gigasporaceae</taxon>
        <taxon>Gigaspora</taxon>
    </lineage>
</organism>
<sequence>MQLAKAKNAYNIFLYVDIKLDNVVIYLSQSENDNINKEFIDAIMPYNPRKPCPTHYETKEAWDTSNKFYHYSWGTEEPTTYFIGQMVYYSVLNQYIELRMRNTTQVSSHSVHSCKSGLTTHVTCGYVRAFNGIAIDNGLFKIDLIITDMHSYHGDSGDPVYFYSENLDSVSINGILFGGIQTTNSSNDITAILPLDIILSQVKIKPILSL</sequence>
<dbReference type="OrthoDB" id="3762657at2759"/>
<dbReference type="Proteomes" id="UP000266673">
    <property type="component" value="Unassembled WGS sequence"/>
</dbReference>
<dbReference type="InterPro" id="IPR043504">
    <property type="entry name" value="Peptidase_S1_PA_chymotrypsin"/>
</dbReference>
<evidence type="ECO:0000313" key="2">
    <source>
        <dbReference type="Proteomes" id="UP000266673"/>
    </source>
</evidence>
<comment type="caution">
    <text evidence="1">The sequence shown here is derived from an EMBL/GenBank/DDBJ whole genome shotgun (WGS) entry which is preliminary data.</text>
</comment>
<gene>
    <name evidence="1" type="ORF">C2G38_2168450</name>
</gene>
<proteinExistence type="predicted"/>
<evidence type="ECO:0008006" key="3">
    <source>
        <dbReference type="Google" id="ProtNLM"/>
    </source>
</evidence>
<protein>
    <recommendedName>
        <fullName evidence="3">Peptidase S1 domain-containing protein</fullName>
    </recommendedName>
</protein>
<name>A0A397VRR1_9GLOM</name>
<keyword evidence="2" id="KW-1185">Reference proteome</keyword>
<evidence type="ECO:0000313" key="1">
    <source>
        <dbReference type="EMBL" id="RIB24492.1"/>
    </source>
</evidence>
<dbReference type="Gene3D" id="2.40.10.10">
    <property type="entry name" value="Trypsin-like serine proteases"/>
    <property type="match status" value="1"/>
</dbReference>
<dbReference type="EMBL" id="QKWP01000214">
    <property type="protein sequence ID" value="RIB24492.1"/>
    <property type="molecule type" value="Genomic_DNA"/>
</dbReference>